<dbReference type="NCBIfam" id="TIGR01977">
    <property type="entry name" value="am_tr_V_EF2568"/>
    <property type="match status" value="1"/>
</dbReference>
<dbReference type="InterPro" id="IPR015421">
    <property type="entry name" value="PyrdxlP-dep_Trfase_major"/>
</dbReference>
<evidence type="ECO:0000256" key="5">
    <source>
        <dbReference type="ARBA" id="ARBA00022898"/>
    </source>
</evidence>
<dbReference type="PROSITE" id="PS00595">
    <property type="entry name" value="AA_TRANSFER_CLASS_5"/>
    <property type="match status" value="1"/>
</dbReference>
<dbReference type="eggNOG" id="COG0520">
    <property type="taxonomic scope" value="Bacteria"/>
</dbReference>
<evidence type="ECO:0000256" key="3">
    <source>
        <dbReference type="ARBA" id="ARBA00012239"/>
    </source>
</evidence>
<keyword evidence="4" id="KW-0808">Transferase</keyword>
<comment type="catalytic activity">
    <reaction evidence="6">
        <text>(sulfur carrier)-H + L-cysteine = (sulfur carrier)-SH + L-alanine</text>
        <dbReference type="Rhea" id="RHEA:43892"/>
        <dbReference type="Rhea" id="RHEA-COMP:14737"/>
        <dbReference type="Rhea" id="RHEA-COMP:14739"/>
        <dbReference type="ChEBI" id="CHEBI:29917"/>
        <dbReference type="ChEBI" id="CHEBI:35235"/>
        <dbReference type="ChEBI" id="CHEBI:57972"/>
        <dbReference type="ChEBI" id="CHEBI:64428"/>
        <dbReference type="EC" id="2.8.1.7"/>
    </reaction>
</comment>
<evidence type="ECO:0000256" key="7">
    <source>
        <dbReference type="RuleBase" id="RU004504"/>
    </source>
</evidence>
<dbReference type="SUPFAM" id="SSF53383">
    <property type="entry name" value="PLP-dependent transferases"/>
    <property type="match status" value="1"/>
</dbReference>
<dbReference type="Proteomes" id="UP000002377">
    <property type="component" value="Chromosome"/>
</dbReference>
<dbReference type="KEGG" id="tjr:TherJR_0460"/>
<dbReference type="PIRSF" id="PIRSF005572">
    <property type="entry name" value="NifS"/>
    <property type="match status" value="1"/>
</dbReference>
<evidence type="ECO:0000256" key="2">
    <source>
        <dbReference type="ARBA" id="ARBA00010447"/>
    </source>
</evidence>
<organism evidence="9 10">
    <name type="scientific">Thermincola potens (strain JR)</name>
    <dbReference type="NCBI Taxonomy" id="635013"/>
    <lineage>
        <taxon>Bacteria</taxon>
        <taxon>Bacillati</taxon>
        <taxon>Bacillota</taxon>
        <taxon>Clostridia</taxon>
        <taxon>Eubacteriales</taxon>
        <taxon>Thermincolaceae</taxon>
        <taxon>Thermincola</taxon>
    </lineage>
</organism>
<dbReference type="PANTHER" id="PTHR43586:SF4">
    <property type="entry name" value="ISOPENICILLIN N EPIMERASE"/>
    <property type="match status" value="1"/>
</dbReference>
<dbReference type="InterPro" id="IPR020578">
    <property type="entry name" value="Aminotrans_V_PyrdxlP_BS"/>
</dbReference>
<proteinExistence type="inferred from homology"/>
<dbReference type="EMBL" id="CP002028">
    <property type="protein sequence ID" value="ADG81342.1"/>
    <property type="molecule type" value="Genomic_DNA"/>
</dbReference>
<dbReference type="InterPro" id="IPR010970">
    <property type="entry name" value="Cys_dSase_SufS"/>
</dbReference>
<dbReference type="AlphaFoldDB" id="D5XB22"/>
<evidence type="ECO:0000256" key="1">
    <source>
        <dbReference type="ARBA" id="ARBA00001933"/>
    </source>
</evidence>
<feature type="domain" description="Aminotransferase class V" evidence="8">
    <location>
        <begin position="3"/>
        <end position="371"/>
    </location>
</feature>
<dbReference type="InterPro" id="IPR016454">
    <property type="entry name" value="Cysteine_dSase"/>
</dbReference>
<dbReference type="InterPro" id="IPR015422">
    <property type="entry name" value="PyrdxlP-dep_Trfase_small"/>
</dbReference>
<evidence type="ECO:0000313" key="10">
    <source>
        <dbReference type="Proteomes" id="UP000002377"/>
    </source>
</evidence>
<dbReference type="OrthoDB" id="9804366at2"/>
<dbReference type="CDD" id="cd06453">
    <property type="entry name" value="SufS_like"/>
    <property type="match status" value="1"/>
</dbReference>
<name>D5XB22_THEPJ</name>
<dbReference type="InterPro" id="IPR000192">
    <property type="entry name" value="Aminotrans_V_dom"/>
</dbReference>
<accession>D5XB22</accession>
<dbReference type="RefSeq" id="WP_013119365.1">
    <property type="nucleotide sequence ID" value="NC_014152.1"/>
</dbReference>
<dbReference type="GO" id="GO:0006534">
    <property type="term" value="P:cysteine metabolic process"/>
    <property type="evidence" value="ECO:0007669"/>
    <property type="project" value="InterPro"/>
</dbReference>
<reference evidence="9 10" key="1">
    <citation type="submission" date="2010-05" db="EMBL/GenBank/DDBJ databases">
        <title>Complete sequence of Thermincola sp. JR.</title>
        <authorList>
            <consortium name="US DOE Joint Genome Institute"/>
            <person name="Lucas S."/>
            <person name="Copeland A."/>
            <person name="Lapidus A."/>
            <person name="Cheng J.-F."/>
            <person name="Bruce D."/>
            <person name="Goodwin L."/>
            <person name="Pitluck S."/>
            <person name="Chertkov O."/>
            <person name="Detter J.C."/>
            <person name="Han C."/>
            <person name="Tapia R."/>
            <person name="Land M."/>
            <person name="Hauser L."/>
            <person name="Kyrpides N."/>
            <person name="Mikhailova N."/>
            <person name="Hazen T.C."/>
            <person name="Woyke T."/>
        </authorList>
    </citation>
    <scope>NUCLEOTIDE SEQUENCE [LARGE SCALE GENOMIC DNA]</scope>
    <source>
        <strain evidence="9 10">JR</strain>
    </source>
</reference>
<comment type="cofactor">
    <cofactor evidence="1 7">
        <name>pyridoxal 5'-phosphate</name>
        <dbReference type="ChEBI" id="CHEBI:597326"/>
    </cofactor>
</comment>
<dbReference type="HOGENOM" id="CLU_003433_2_4_9"/>
<dbReference type="Gene3D" id="3.90.1150.10">
    <property type="entry name" value="Aspartate Aminotransferase, domain 1"/>
    <property type="match status" value="1"/>
</dbReference>
<evidence type="ECO:0000313" key="9">
    <source>
        <dbReference type="EMBL" id="ADG81342.1"/>
    </source>
</evidence>
<comment type="similarity">
    <text evidence="2">Belongs to the class-V pyridoxal-phosphate-dependent aminotransferase family. Csd subfamily.</text>
</comment>
<dbReference type="GO" id="GO:0031071">
    <property type="term" value="F:cysteine desulfurase activity"/>
    <property type="evidence" value="ECO:0007669"/>
    <property type="project" value="UniProtKB-EC"/>
</dbReference>
<sequence length="384" mass="41642">MPVYLDNAATSFPKPEVVYRAVDEFMRTVGVNAGRGAYKQALEADRIIYETRRSLARLFNIKDVSRIVFTFNVTESLNLAMKGILKPGDHVITSSMEHNAVWRPLKVLEKELGIGITVVQCDSEGNFNPQQVKDALTEKTKLIVLIHASNVTGTVMPIAEVGSIARENNIPLLVDAAQTAGLYPIDVEAMNIDLLAFTGHKGLMGPMGTGGLYIREGILINPLKEGGTGGDSILEHQPDSLPDRYEAGTPNVSGIAGLGAAVKFILNEGVEKIHNKEAALTVYALRKLSELDGITLYGPRDNKSRVGVISLNIMDIPSPKIGHILDEKYGIMVRTGLHCAPCAHRTIGTVDRGTVRLGLGFFNTQEDIDLFVEAVQEIIKKGGC</sequence>
<dbReference type="PANTHER" id="PTHR43586">
    <property type="entry name" value="CYSTEINE DESULFURASE"/>
    <property type="match status" value="1"/>
</dbReference>
<evidence type="ECO:0000256" key="4">
    <source>
        <dbReference type="ARBA" id="ARBA00022679"/>
    </source>
</evidence>
<dbReference type="EC" id="2.8.1.7" evidence="3"/>
<keyword evidence="10" id="KW-1185">Reference proteome</keyword>
<protein>
    <recommendedName>
        <fullName evidence="3">cysteine desulfurase</fullName>
        <ecNumber evidence="3">2.8.1.7</ecNumber>
    </recommendedName>
</protein>
<evidence type="ECO:0000256" key="6">
    <source>
        <dbReference type="ARBA" id="ARBA00050776"/>
    </source>
</evidence>
<dbReference type="InterPro" id="IPR010969">
    <property type="entry name" value="Cys_dSase-rel_unknwn_funct"/>
</dbReference>
<dbReference type="InterPro" id="IPR015424">
    <property type="entry name" value="PyrdxlP-dep_Trfase"/>
</dbReference>
<evidence type="ECO:0000259" key="8">
    <source>
        <dbReference type="Pfam" id="PF00266"/>
    </source>
</evidence>
<dbReference type="STRING" id="635013.TherJR_0460"/>
<dbReference type="Gene3D" id="3.40.640.10">
    <property type="entry name" value="Type I PLP-dependent aspartate aminotransferase-like (Major domain)"/>
    <property type="match status" value="1"/>
</dbReference>
<gene>
    <name evidence="9" type="ordered locus">TherJR_0460</name>
</gene>
<dbReference type="Pfam" id="PF00266">
    <property type="entry name" value="Aminotran_5"/>
    <property type="match status" value="1"/>
</dbReference>
<dbReference type="GO" id="GO:0030170">
    <property type="term" value="F:pyridoxal phosphate binding"/>
    <property type="evidence" value="ECO:0007669"/>
    <property type="project" value="InterPro"/>
</dbReference>
<keyword evidence="5" id="KW-0663">Pyridoxal phosphate</keyword>